<dbReference type="InterPro" id="IPR050482">
    <property type="entry name" value="Sensor_HK_TwoCompSys"/>
</dbReference>
<dbReference type="RefSeq" id="WP_080830422.1">
    <property type="nucleotide sequence ID" value="NZ_CP039890.1"/>
</dbReference>
<comment type="catalytic activity">
    <reaction evidence="1">
        <text>ATP + protein L-histidine = ADP + protein N-phospho-L-histidine.</text>
        <dbReference type="EC" id="2.7.13.3"/>
    </reaction>
</comment>
<evidence type="ECO:0000256" key="3">
    <source>
        <dbReference type="ARBA" id="ARBA00022679"/>
    </source>
</evidence>
<evidence type="ECO:0000313" key="8">
    <source>
        <dbReference type="EMBL" id="QCL82386.1"/>
    </source>
</evidence>
<feature type="transmembrane region" description="Helical" evidence="7">
    <location>
        <begin position="43"/>
        <end position="62"/>
    </location>
</feature>
<geneLocation type="plasmid" evidence="9">
    <name>patcfbp5877a</name>
</geneLocation>
<evidence type="ECO:0000256" key="2">
    <source>
        <dbReference type="ARBA" id="ARBA00012438"/>
    </source>
</evidence>
<dbReference type="GO" id="GO:0000160">
    <property type="term" value="P:phosphorelay signal transduction system"/>
    <property type="evidence" value="ECO:0007669"/>
    <property type="project" value="UniProtKB-KW"/>
</dbReference>
<dbReference type="PANTHER" id="PTHR24421:SF10">
    <property type="entry name" value="NITRATE_NITRITE SENSOR PROTEIN NARQ"/>
    <property type="match status" value="1"/>
</dbReference>
<dbReference type="Proteomes" id="UP000298579">
    <property type="component" value="Plasmid pAtCFBP5877a"/>
</dbReference>
<dbReference type="GO" id="GO:0004673">
    <property type="term" value="F:protein histidine kinase activity"/>
    <property type="evidence" value="ECO:0007669"/>
    <property type="project" value="UniProtKB-EC"/>
</dbReference>
<keyword evidence="7" id="KW-0472">Membrane</keyword>
<feature type="transmembrane region" description="Helical" evidence="7">
    <location>
        <begin position="220"/>
        <end position="239"/>
    </location>
</feature>
<dbReference type="SUPFAM" id="SSF55874">
    <property type="entry name" value="ATPase domain of HSP90 chaperone/DNA topoisomerase II/histidine kinase"/>
    <property type="match status" value="1"/>
</dbReference>
<evidence type="ECO:0000256" key="7">
    <source>
        <dbReference type="SAM" id="Phobius"/>
    </source>
</evidence>
<dbReference type="PANTHER" id="PTHR24421">
    <property type="entry name" value="NITRATE/NITRITE SENSOR PROTEIN NARX-RELATED"/>
    <property type="match status" value="1"/>
</dbReference>
<evidence type="ECO:0000256" key="6">
    <source>
        <dbReference type="SAM" id="MobiDB-lite"/>
    </source>
</evidence>
<keyword evidence="5" id="KW-0902">Two-component regulatory system</keyword>
<accession>A0AAE6EI71</accession>
<reference evidence="8 9" key="1">
    <citation type="submission" date="2019-04" db="EMBL/GenBank/DDBJ databases">
        <title>Complete genome sequence of Agrobacterium tumefaciens CFBP5877.</title>
        <authorList>
            <person name="Huang Y.-Y."/>
            <person name="Chiang H.-Y."/>
            <person name="Chou L."/>
            <person name="Lai E.-M."/>
            <person name="Kuo C.-H."/>
        </authorList>
    </citation>
    <scope>NUCLEOTIDE SEQUENCE [LARGE SCALE GENOMIC DNA]</scope>
    <source>
        <strain evidence="8 9">CFBP5877</strain>
        <plasmid evidence="9">patcfbp5877a</plasmid>
    </source>
</reference>
<protein>
    <recommendedName>
        <fullName evidence="2">histidine kinase</fullName>
        <ecNumber evidence="2">2.7.13.3</ecNumber>
    </recommendedName>
</protein>
<dbReference type="Gene3D" id="3.30.565.10">
    <property type="entry name" value="Histidine kinase-like ATPase, C-terminal domain"/>
    <property type="match status" value="1"/>
</dbReference>
<sequence>MRSSPPNETDPVKNPPSELPVKGKLSWRSLLERFRALHLSTQFMILMSPIIIVLMSCLTLWASDRVERAMLAGAGGVGALYLETFVSPLIEEADISNDVINPVLASRLETLLGTGPLGQHVRTIKLWKADGSIFYSTNNQKIERPRVFDELKAALSGEIVVSRTEVDKHAYTGDEKQNLLIEVYAPLLRDKNGKIILVGEFYEEPNYLIGELRSAQRGTFLIVAAITLPMLGLLYLIALTASRLIVRQKHAIEANLLNALDLWEQNDKLRKAADYARLEAGKLNEKILDQIGNDLHDGPVQVLTLINLRLSDMVAEQRTSGKPVDKELEKLLRFVSSVLVDLRKISAGLALPELDELSLSETIKLAVARYRDLTAFPVEMDGLIPHEVYKPHLNVCVYRFIQEGLMNAFRHASSNKQKVRYRIHDNKLIVVVADLGERVVHTDQKAAARVKLGITSQRRRVRSFGGKMRVFRRLAGTIVVAVLPINQLSSPNTSE</sequence>
<evidence type="ECO:0000256" key="5">
    <source>
        <dbReference type="ARBA" id="ARBA00023012"/>
    </source>
</evidence>
<feature type="region of interest" description="Disordered" evidence="6">
    <location>
        <begin position="1"/>
        <end position="20"/>
    </location>
</feature>
<dbReference type="InterPro" id="IPR036890">
    <property type="entry name" value="HATPase_C_sf"/>
</dbReference>
<keyword evidence="8" id="KW-0614">Plasmid</keyword>
<evidence type="ECO:0000313" key="9">
    <source>
        <dbReference type="Proteomes" id="UP000298579"/>
    </source>
</evidence>
<evidence type="ECO:0000256" key="1">
    <source>
        <dbReference type="ARBA" id="ARBA00000085"/>
    </source>
</evidence>
<dbReference type="GO" id="GO:0005524">
    <property type="term" value="F:ATP binding"/>
    <property type="evidence" value="ECO:0007669"/>
    <property type="project" value="UniProtKB-KW"/>
</dbReference>
<dbReference type="EC" id="2.7.13.3" evidence="2"/>
<gene>
    <name evidence="8" type="ORF">CFBP5877_24950</name>
</gene>
<keyword evidence="4" id="KW-0418">Kinase</keyword>
<name>A0AAE6EI71_AGRTU</name>
<proteinExistence type="predicted"/>
<keyword evidence="7" id="KW-1133">Transmembrane helix</keyword>
<dbReference type="AlphaFoldDB" id="A0AAE6EI71"/>
<dbReference type="EMBL" id="CP039899">
    <property type="protein sequence ID" value="QCL82386.1"/>
    <property type="molecule type" value="Genomic_DNA"/>
</dbReference>
<keyword evidence="8" id="KW-0067">ATP-binding</keyword>
<keyword evidence="8" id="KW-0547">Nucleotide-binding</keyword>
<evidence type="ECO:0000256" key="4">
    <source>
        <dbReference type="ARBA" id="ARBA00022777"/>
    </source>
</evidence>
<keyword evidence="3" id="KW-0808">Transferase</keyword>
<keyword evidence="7" id="KW-0812">Transmembrane</keyword>
<organism evidence="8 9">
    <name type="scientific">Agrobacterium tumefaciens</name>
    <dbReference type="NCBI Taxonomy" id="358"/>
    <lineage>
        <taxon>Bacteria</taxon>
        <taxon>Pseudomonadati</taxon>
        <taxon>Pseudomonadota</taxon>
        <taxon>Alphaproteobacteria</taxon>
        <taxon>Hyphomicrobiales</taxon>
        <taxon>Rhizobiaceae</taxon>
        <taxon>Rhizobium/Agrobacterium group</taxon>
        <taxon>Agrobacterium</taxon>
        <taxon>Agrobacterium tumefaciens complex</taxon>
    </lineage>
</organism>